<feature type="transmembrane region" description="Helical" evidence="7">
    <location>
        <begin position="77"/>
        <end position="95"/>
    </location>
</feature>
<accession>A0A6N8U2V9</accession>
<evidence type="ECO:0000256" key="2">
    <source>
        <dbReference type="ARBA" id="ARBA00022475"/>
    </source>
</evidence>
<dbReference type="PANTHER" id="PTHR33362">
    <property type="entry name" value="SIALIC ACID TRAP TRANSPORTER PERMEASE PROTEIN SIAT-RELATED"/>
    <property type="match status" value="1"/>
</dbReference>
<comment type="subcellular location">
    <subcellularLocation>
        <location evidence="1">Cell inner membrane</location>
        <topology evidence="1">Multi-pass membrane protein</topology>
    </subcellularLocation>
</comment>
<sequence length="426" mass="44676">MIAILIISLLILFLLGVPVAISLGLSSALALFIAGDMPLATVAQRSFVALDSFPLMAIPLFILAGVIMEYGGISQKLINLANALTGHVTGGLAIVTVITTLFFAAISGSSVAATAALGSILIPAMIRRGYHKEFAGGVQAVSGTLGIILPPSIPLILYGVAAGASIGDLFVASMLPGIIIGLGLVVTVFLIAKRRDYTKERKATGKELLKAFWEAIPAVIMPFIILGGIYSGIFTATEAAAVAVVYAFIISVFVYKGIGLSNIRTVLTTATETTASIMFILATAGLFSWILTIENVPQQVAQSITSVTDNTAVFLLLVVVLLLFIGMFMETNASIIILAPILVPIASEIGVDPVHFGVVMIVALALGMVTPPLGLNLFIVGRIGKIRIDQLTRALIPFYIAVIIAIALITFIPQIALGPVQFFDTK</sequence>
<keyword evidence="2" id="KW-1003">Cell membrane</keyword>
<dbReference type="Proteomes" id="UP000436284">
    <property type="component" value="Unassembled WGS sequence"/>
</dbReference>
<evidence type="ECO:0000256" key="6">
    <source>
        <dbReference type="ARBA" id="ARBA00023136"/>
    </source>
</evidence>
<dbReference type="AlphaFoldDB" id="A0A6N8U2V9"/>
<dbReference type="Pfam" id="PF06808">
    <property type="entry name" value="DctM"/>
    <property type="match status" value="1"/>
</dbReference>
<dbReference type="InterPro" id="IPR010656">
    <property type="entry name" value="DctM"/>
</dbReference>
<gene>
    <name evidence="9" type="ORF">GQ671_01670</name>
</gene>
<feature type="transmembrane region" description="Helical" evidence="7">
    <location>
        <begin position="311"/>
        <end position="328"/>
    </location>
</feature>
<evidence type="ECO:0000256" key="7">
    <source>
        <dbReference type="SAM" id="Phobius"/>
    </source>
</evidence>
<keyword evidence="6 7" id="KW-0472">Membrane</keyword>
<feature type="transmembrane region" description="Helical" evidence="7">
    <location>
        <begin position="239"/>
        <end position="258"/>
    </location>
</feature>
<keyword evidence="5 7" id="KW-1133">Transmembrane helix</keyword>
<dbReference type="PIRSF" id="PIRSF006066">
    <property type="entry name" value="HI0050"/>
    <property type="match status" value="1"/>
</dbReference>
<evidence type="ECO:0000256" key="5">
    <source>
        <dbReference type="ARBA" id="ARBA00022989"/>
    </source>
</evidence>
<evidence type="ECO:0000313" key="10">
    <source>
        <dbReference type="Proteomes" id="UP000436284"/>
    </source>
</evidence>
<feature type="transmembrane region" description="Helical" evidence="7">
    <location>
        <begin position="357"/>
        <end position="379"/>
    </location>
</feature>
<feature type="transmembrane region" description="Helical" evidence="7">
    <location>
        <begin position="101"/>
        <end position="122"/>
    </location>
</feature>
<dbReference type="NCBIfam" id="TIGR00786">
    <property type="entry name" value="dctM"/>
    <property type="match status" value="1"/>
</dbReference>
<dbReference type="GO" id="GO:0022857">
    <property type="term" value="F:transmembrane transporter activity"/>
    <property type="evidence" value="ECO:0007669"/>
    <property type="project" value="TreeGrafter"/>
</dbReference>
<dbReference type="InterPro" id="IPR004681">
    <property type="entry name" value="TRAP_DctM"/>
</dbReference>
<feature type="transmembrane region" description="Helical" evidence="7">
    <location>
        <begin position="52"/>
        <end position="70"/>
    </location>
</feature>
<feature type="domain" description="TRAP C4-dicarboxylate transport system permease DctM subunit" evidence="8">
    <location>
        <begin position="6"/>
        <end position="415"/>
    </location>
</feature>
<feature type="transmembrane region" description="Helical" evidence="7">
    <location>
        <begin position="335"/>
        <end position="351"/>
    </location>
</feature>
<evidence type="ECO:0000313" key="9">
    <source>
        <dbReference type="EMBL" id="MXQ50009.1"/>
    </source>
</evidence>
<evidence type="ECO:0000256" key="1">
    <source>
        <dbReference type="ARBA" id="ARBA00004429"/>
    </source>
</evidence>
<reference evidence="9 10" key="1">
    <citation type="submission" date="2019-12" db="EMBL/GenBank/DDBJ databases">
        <title>Salinicoccus cyprini sp. nov., isolated from gastro-intestinal tract of mirror carp, Cyprinus carpio var. specularis, collected from Gobind Sagar Reservoir, Himachal Pradesh, India.</title>
        <authorList>
            <person name="Talwar C."/>
            <person name="Singh A.K."/>
            <person name="Lal R."/>
            <person name="Negi R.K."/>
        </authorList>
    </citation>
    <scope>NUCLEOTIDE SEQUENCE [LARGE SCALE GENOMIC DNA]</scope>
    <source>
        <strain evidence="9 10">J-82</strain>
    </source>
</reference>
<comment type="caution">
    <text evidence="9">The sequence shown here is derived from an EMBL/GenBank/DDBJ whole genome shotgun (WGS) entry which is preliminary data.</text>
</comment>
<evidence type="ECO:0000256" key="3">
    <source>
        <dbReference type="ARBA" id="ARBA00022519"/>
    </source>
</evidence>
<feature type="transmembrane region" description="Helical" evidence="7">
    <location>
        <begin position="270"/>
        <end position="291"/>
    </location>
</feature>
<feature type="transmembrane region" description="Helical" evidence="7">
    <location>
        <begin position="391"/>
        <end position="416"/>
    </location>
</feature>
<keyword evidence="3" id="KW-0997">Cell inner membrane</keyword>
<dbReference type="OrthoDB" id="9785600at2"/>
<feature type="transmembrane region" description="Helical" evidence="7">
    <location>
        <begin position="134"/>
        <end position="157"/>
    </location>
</feature>
<dbReference type="RefSeq" id="WP_160651734.1">
    <property type="nucleotide sequence ID" value="NZ_JBHRWU010000001.1"/>
</dbReference>
<feature type="transmembrane region" description="Helical" evidence="7">
    <location>
        <begin position="212"/>
        <end position="233"/>
    </location>
</feature>
<keyword evidence="4 7" id="KW-0812">Transmembrane</keyword>
<proteinExistence type="predicted"/>
<keyword evidence="10" id="KW-1185">Reference proteome</keyword>
<dbReference type="GO" id="GO:0005886">
    <property type="term" value="C:plasma membrane"/>
    <property type="evidence" value="ECO:0007669"/>
    <property type="project" value="UniProtKB-SubCell"/>
</dbReference>
<protein>
    <submittedName>
        <fullName evidence="9">TRAP transporter large permease subunit</fullName>
    </submittedName>
</protein>
<dbReference type="EMBL" id="WUUK01000001">
    <property type="protein sequence ID" value="MXQ50009.1"/>
    <property type="molecule type" value="Genomic_DNA"/>
</dbReference>
<name>A0A6N8U2V9_9STAP</name>
<feature type="transmembrane region" description="Helical" evidence="7">
    <location>
        <begin position="169"/>
        <end position="192"/>
    </location>
</feature>
<evidence type="ECO:0000259" key="8">
    <source>
        <dbReference type="Pfam" id="PF06808"/>
    </source>
</evidence>
<evidence type="ECO:0000256" key="4">
    <source>
        <dbReference type="ARBA" id="ARBA00022692"/>
    </source>
</evidence>
<organism evidence="9 10">
    <name type="scientific">Salinicoccus hispanicus</name>
    <dbReference type="NCBI Taxonomy" id="157225"/>
    <lineage>
        <taxon>Bacteria</taxon>
        <taxon>Bacillati</taxon>
        <taxon>Bacillota</taxon>
        <taxon>Bacilli</taxon>
        <taxon>Bacillales</taxon>
        <taxon>Staphylococcaceae</taxon>
        <taxon>Salinicoccus</taxon>
    </lineage>
</organism>
<dbReference type="PANTHER" id="PTHR33362:SF3">
    <property type="entry name" value="SIALIC ACID TRAP TRANSPORTER PERMEASE PROTEIN SIAT"/>
    <property type="match status" value="1"/>
</dbReference>